<gene>
    <name evidence="1" type="ORF">M9H77_15515</name>
</gene>
<dbReference type="EMBL" id="CM044704">
    <property type="protein sequence ID" value="KAI5665662.1"/>
    <property type="molecule type" value="Genomic_DNA"/>
</dbReference>
<keyword evidence="2" id="KW-1185">Reference proteome</keyword>
<organism evidence="1 2">
    <name type="scientific">Catharanthus roseus</name>
    <name type="common">Madagascar periwinkle</name>
    <name type="synonym">Vinca rosea</name>
    <dbReference type="NCBI Taxonomy" id="4058"/>
    <lineage>
        <taxon>Eukaryota</taxon>
        <taxon>Viridiplantae</taxon>
        <taxon>Streptophyta</taxon>
        <taxon>Embryophyta</taxon>
        <taxon>Tracheophyta</taxon>
        <taxon>Spermatophyta</taxon>
        <taxon>Magnoliopsida</taxon>
        <taxon>eudicotyledons</taxon>
        <taxon>Gunneridae</taxon>
        <taxon>Pentapetalae</taxon>
        <taxon>asterids</taxon>
        <taxon>lamiids</taxon>
        <taxon>Gentianales</taxon>
        <taxon>Apocynaceae</taxon>
        <taxon>Rauvolfioideae</taxon>
        <taxon>Vinceae</taxon>
        <taxon>Catharanthinae</taxon>
        <taxon>Catharanthus</taxon>
    </lineage>
</organism>
<comment type="caution">
    <text evidence="1">The sequence shown here is derived from an EMBL/GenBank/DDBJ whole genome shotgun (WGS) entry which is preliminary data.</text>
</comment>
<proteinExistence type="predicted"/>
<evidence type="ECO:0000313" key="2">
    <source>
        <dbReference type="Proteomes" id="UP001060085"/>
    </source>
</evidence>
<reference evidence="2" key="1">
    <citation type="journal article" date="2023" name="Nat. Plants">
        <title>Single-cell RNA sequencing provides a high-resolution roadmap for understanding the multicellular compartmentation of specialized metabolism.</title>
        <authorList>
            <person name="Sun S."/>
            <person name="Shen X."/>
            <person name="Li Y."/>
            <person name="Li Y."/>
            <person name="Wang S."/>
            <person name="Li R."/>
            <person name="Zhang H."/>
            <person name="Shen G."/>
            <person name="Guo B."/>
            <person name="Wei J."/>
            <person name="Xu J."/>
            <person name="St-Pierre B."/>
            <person name="Chen S."/>
            <person name="Sun C."/>
        </authorList>
    </citation>
    <scope>NUCLEOTIDE SEQUENCE [LARGE SCALE GENOMIC DNA]</scope>
</reference>
<dbReference type="Proteomes" id="UP001060085">
    <property type="component" value="Linkage Group LG04"/>
</dbReference>
<name>A0ACC0AYY0_CATRO</name>
<sequence length="404" mass="43869">MKGSGGLEIGEAAAKGSVSISTGRKLRRGASVLDFFLRIVGFICVLASAILMGTTNESLPFFTQFIRFRAKYNDLPTFTFFVAANSVVSAYLILSLALSIFHIMRTTAKGSRVVLIFFDAAMLALLTAGASAAAAIVYLAHKGNTRANWFAICQQFNSFCERISGSLIGSFGGILVLVFLILISAQQRELSTQAHLTSPETSNYHKFLKKMKFFKKTKVENNETDEEQEPESSTTEAKPKRGMSFVDFILRIVAAVCTLGSAIAMRNTNGSLSSFKQLFLYRAKYDDLPTFTFFVVANAIVSGYLVLSLVLSILHIVKSGARITRAILIILDTVMLAFLMSGASAAAAIAQLAHKGNQRVNWGAICHQYNSFCERVSGSLVGSFIGILLLLLLIILSALALSRS</sequence>
<accession>A0ACC0AYY0</accession>
<protein>
    <submittedName>
        <fullName evidence="1">Uncharacterized protein</fullName>
    </submittedName>
</protein>
<evidence type="ECO:0000313" key="1">
    <source>
        <dbReference type="EMBL" id="KAI5665662.1"/>
    </source>
</evidence>